<feature type="region of interest" description="Disordered" evidence="1">
    <location>
        <begin position="84"/>
        <end position="104"/>
    </location>
</feature>
<dbReference type="Proteomes" id="UP000689195">
    <property type="component" value="Unassembled WGS sequence"/>
</dbReference>
<protein>
    <submittedName>
        <fullName evidence="2">Uncharacterized protein</fullName>
    </submittedName>
</protein>
<accession>A0A8S1RU69</accession>
<evidence type="ECO:0000313" key="3">
    <source>
        <dbReference type="Proteomes" id="UP000689195"/>
    </source>
</evidence>
<dbReference type="EMBL" id="CAJJDO010000001">
    <property type="protein sequence ID" value="CAD8131578.1"/>
    <property type="molecule type" value="Genomic_DNA"/>
</dbReference>
<comment type="caution">
    <text evidence="2">The sequence shown here is derived from an EMBL/GenBank/DDBJ whole genome shotgun (WGS) entry which is preliminary data.</text>
</comment>
<gene>
    <name evidence="2" type="ORF">PPENT_87.1.T0010176</name>
</gene>
<sequence length="287" mass="34547">MINQNNSKSFVVVNQNLTNKKVQKFIHQDFKQLRLKKKNLNELFNKVEQVSQINQQKNFFQQNIGDDDKYTIELINQTYQLKKQELEENPSKNNSKGIKRISEKQLREQKDVNRLTSISKINLTQNDDSLLSDHSIKLKQTSQTQRNLNQIRFLEQNFRTQSKLKLSSKKNEVYKNQYEEIDKLPQIWQQYYNIQPEKVKIQVKNSFIKLNDQFKEMEREKVLEPFLQNQKLKVKLMTPLIIRKDKPYFVAENKDNKNLIDNMKNENINLKRDQYLIVNYDNILDYI</sequence>
<organism evidence="2 3">
    <name type="scientific">Paramecium pentaurelia</name>
    <dbReference type="NCBI Taxonomy" id="43138"/>
    <lineage>
        <taxon>Eukaryota</taxon>
        <taxon>Sar</taxon>
        <taxon>Alveolata</taxon>
        <taxon>Ciliophora</taxon>
        <taxon>Intramacronucleata</taxon>
        <taxon>Oligohymenophorea</taxon>
        <taxon>Peniculida</taxon>
        <taxon>Parameciidae</taxon>
        <taxon>Paramecium</taxon>
    </lineage>
</organism>
<keyword evidence="3" id="KW-1185">Reference proteome</keyword>
<evidence type="ECO:0000313" key="2">
    <source>
        <dbReference type="EMBL" id="CAD8131578.1"/>
    </source>
</evidence>
<proteinExistence type="predicted"/>
<reference evidence="2" key="1">
    <citation type="submission" date="2021-01" db="EMBL/GenBank/DDBJ databases">
        <authorList>
            <consortium name="Genoscope - CEA"/>
            <person name="William W."/>
        </authorList>
    </citation>
    <scope>NUCLEOTIDE SEQUENCE</scope>
</reference>
<dbReference type="AlphaFoldDB" id="A0A8S1RU69"/>
<name>A0A8S1RU69_9CILI</name>
<evidence type="ECO:0000256" key="1">
    <source>
        <dbReference type="SAM" id="MobiDB-lite"/>
    </source>
</evidence>